<evidence type="ECO:0000313" key="3">
    <source>
        <dbReference type="Proteomes" id="UP001187415"/>
    </source>
</evidence>
<comment type="caution">
    <text evidence="2">The sequence shown here is derived from an EMBL/GenBank/DDBJ whole genome shotgun (WGS) entry which is preliminary data.</text>
</comment>
<reference evidence="2" key="1">
    <citation type="submission" date="2023-07" db="EMBL/GenBank/DDBJ databases">
        <title>Chromosome-level Genome Assembly of Striped Snakehead (Channa striata).</title>
        <authorList>
            <person name="Liu H."/>
        </authorList>
    </citation>
    <scope>NUCLEOTIDE SEQUENCE</scope>
    <source>
        <strain evidence="2">Gz</strain>
        <tissue evidence="2">Muscle</tissue>
    </source>
</reference>
<dbReference type="AlphaFoldDB" id="A0AA88LWT2"/>
<dbReference type="Proteomes" id="UP001187415">
    <property type="component" value="Unassembled WGS sequence"/>
</dbReference>
<feature type="region of interest" description="Disordered" evidence="1">
    <location>
        <begin position="1"/>
        <end position="62"/>
    </location>
</feature>
<proteinExistence type="predicted"/>
<gene>
    <name evidence="2" type="ORF">Q5P01_019992</name>
</gene>
<evidence type="ECO:0000313" key="2">
    <source>
        <dbReference type="EMBL" id="KAK2825778.1"/>
    </source>
</evidence>
<sequence>MESHGPMEPRSIETRFRPSTGVERARVSGGGPPPLSTSEKKRGRENRDGDGGDEENSSCDLGCPHACMVGRMNREITELKGALEEERRLRSEALRA</sequence>
<evidence type="ECO:0000256" key="1">
    <source>
        <dbReference type="SAM" id="MobiDB-lite"/>
    </source>
</evidence>
<name>A0AA88LWT2_CHASR</name>
<feature type="compositionally biased region" description="Basic and acidic residues" evidence="1">
    <location>
        <begin position="1"/>
        <end position="16"/>
    </location>
</feature>
<keyword evidence="3" id="KW-1185">Reference proteome</keyword>
<organism evidence="2 3">
    <name type="scientific">Channa striata</name>
    <name type="common">Snakehead murrel</name>
    <name type="synonym">Ophicephalus striatus</name>
    <dbReference type="NCBI Taxonomy" id="64152"/>
    <lineage>
        <taxon>Eukaryota</taxon>
        <taxon>Metazoa</taxon>
        <taxon>Chordata</taxon>
        <taxon>Craniata</taxon>
        <taxon>Vertebrata</taxon>
        <taxon>Euteleostomi</taxon>
        <taxon>Actinopterygii</taxon>
        <taxon>Neopterygii</taxon>
        <taxon>Teleostei</taxon>
        <taxon>Neoteleostei</taxon>
        <taxon>Acanthomorphata</taxon>
        <taxon>Anabantaria</taxon>
        <taxon>Anabantiformes</taxon>
        <taxon>Channoidei</taxon>
        <taxon>Channidae</taxon>
        <taxon>Channa</taxon>
    </lineage>
</organism>
<protein>
    <submittedName>
        <fullName evidence="2">Uncharacterized protein</fullName>
    </submittedName>
</protein>
<accession>A0AA88LWT2</accession>
<feature type="compositionally biased region" description="Basic and acidic residues" evidence="1">
    <location>
        <begin position="38"/>
        <end position="50"/>
    </location>
</feature>
<dbReference type="EMBL" id="JAUPFM010000016">
    <property type="protein sequence ID" value="KAK2825778.1"/>
    <property type="molecule type" value="Genomic_DNA"/>
</dbReference>